<protein>
    <submittedName>
        <fullName evidence="2">LPS biosynthesis protein</fullName>
    </submittedName>
</protein>
<comment type="caution">
    <text evidence="2">The sequence shown here is derived from an EMBL/GenBank/DDBJ whole genome shotgun (WGS) entry which is preliminary data.</text>
</comment>
<keyword evidence="3" id="KW-1185">Reference proteome</keyword>
<dbReference type="PATRIC" id="fig|1335616.4.peg.1850"/>
<accession>A0A0D0Y2Y7</accession>
<gene>
    <name evidence="2" type="ORF">WDC_1839</name>
</gene>
<reference evidence="2 3" key="1">
    <citation type="submission" date="2013-08" db="EMBL/GenBank/DDBJ databases">
        <title>Lactobacillus wasatchii sp. WDC04, a late gas producing bacteria isolated from aged chedder cheese.</title>
        <authorList>
            <person name="Oberg C.J."/>
            <person name="Culumber M."/>
            <person name="McMahon D.J."/>
            <person name="Broadbent J.R."/>
            <person name="Oberg T.S."/>
            <person name="Ortaki F."/>
        </authorList>
    </citation>
    <scope>NUCLEOTIDE SEQUENCE [LARGE SCALE GENOMIC DNA]</scope>
    <source>
        <strain evidence="2 3">WDC04</strain>
    </source>
</reference>
<evidence type="ECO:0000313" key="2">
    <source>
        <dbReference type="EMBL" id="KIS02588.1"/>
    </source>
</evidence>
<dbReference type="InterPro" id="IPR052942">
    <property type="entry name" value="LPS_cholinephosphotransferase"/>
</dbReference>
<dbReference type="PANTHER" id="PTHR43404">
    <property type="entry name" value="LIPOPOLYSACCHARIDE CHOLINEPHOSPHOTRANSFERASE LICD"/>
    <property type="match status" value="1"/>
</dbReference>
<dbReference type="Pfam" id="PF04991">
    <property type="entry name" value="LicD"/>
    <property type="match status" value="1"/>
</dbReference>
<feature type="domain" description="LicD/FKTN/FKRP nucleotidyltransferase" evidence="1">
    <location>
        <begin position="21"/>
        <end position="242"/>
    </location>
</feature>
<dbReference type="GO" id="GO:0009100">
    <property type="term" value="P:glycoprotein metabolic process"/>
    <property type="evidence" value="ECO:0007669"/>
    <property type="project" value="UniProtKB-ARBA"/>
</dbReference>
<proteinExistence type="predicted"/>
<sequence length="269" mass="31001">MKLKPIHNIEINLLETFILLCKQYSLSYFLIGGSLLGAIRHQGFIPWDDDLDIGMTRADYNQFLKVAPVTLSHSSYFLQTPYSDRNYGLSYAKLLDLTTDIQELNNINNAKKGIFIDIFPFDAIPASSNERTAQMAKFKLYDSSIIVRLGYHLVDSPLRKMIQPLSVKQYNEVRQLKHKRDAVMEQFNDSGTTEFKNMASQYRYKKEIMTAADITNLITHPFEHLNVSIPANYDQLLTQMYGNYMQLPPESERVQKHFASISINGQKLE</sequence>
<evidence type="ECO:0000313" key="3">
    <source>
        <dbReference type="Proteomes" id="UP000032279"/>
    </source>
</evidence>
<dbReference type="RefSeq" id="WP_044011524.1">
    <property type="nucleotide sequence ID" value="NZ_AWTT01000076.1"/>
</dbReference>
<dbReference type="PANTHER" id="PTHR43404:SF2">
    <property type="entry name" value="LIPOPOLYSACCHARIDE CHOLINEPHOSPHOTRANSFERASE LICD"/>
    <property type="match status" value="1"/>
</dbReference>
<dbReference type="OrthoDB" id="9786100at2"/>
<evidence type="ECO:0000259" key="1">
    <source>
        <dbReference type="Pfam" id="PF04991"/>
    </source>
</evidence>
<organism evidence="2 3">
    <name type="scientific">Paucilactobacillus wasatchensis</name>
    <dbReference type="NCBI Taxonomy" id="1335616"/>
    <lineage>
        <taxon>Bacteria</taxon>
        <taxon>Bacillati</taxon>
        <taxon>Bacillota</taxon>
        <taxon>Bacilli</taxon>
        <taxon>Lactobacillales</taxon>
        <taxon>Lactobacillaceae</taxon>
        <taxon>Paucilactobacillus</taxon>
    </lineage>
</organism>
<dbReference type="AlphaFoldDB" id="A0A0D0Y2Y7"/>
<dbReference type="STRING" id="1335616.WDC_1839"/>
<dbReference type="EMBL" id="AWTT01000076">
    <property type="protein sequence ID" value="KIS02588.1"/>
    <property type="molecule type" value="Genomic_DNA"/>
</dbReference>
<dbReference type="InterPro" id="IPR007074">
    <property type="entry name" value="LicD/FKTN/FKRP_NTP_transf"/>
</dbReference>
<dbReference type="Proteomes" id="UP000032279">
    <property type="component" value="Unassembled WGS sequence"/>
</dbReference>
<name>A0A0D0Y2Y7_9LACO</name>